<gene>
    <name evidence="1" type="ORF">EBB06_09490</name>
</gene>
<proteinExistence type="predicted"/>
<dbReference type="EMBL" id="REGR01000008">
    <property type="protein sequence ID" value="RXZ43587.1"/>
    <property type="molecule type" value="Genomic_DNA"/>
</dbReference>
<sequence length="201" mass="21816">MNDLFATFLATVHREYFSGFPLWQTPDGRIAGEYFKIRLGSRFSPVVDALGQPLGRAAELVAVGPDGRTVGESALARLTRVSESPVVLDRFIRCLHLLNHLREPGKHGRLFLPVSSALLERISAQHGRVFRQILDSLSQPPGSIAFLLPGALSHSPTLLARLEANYAAQGFSAYLPLGQLSGDALRVKPLSTPAAETPPRT</sequence>
<reference evidence="1 2" key="1">
    <citation type="submission" date="2018-10" db="EMBL/GenBank/DDBJ databases">
        <title>Draft genome of Fastidiocella sp. strain 375T, a bacterium isolated from a karstic cave dripping water.</title>
        <authorList>
            <person name="Coelho C."/>
            <person name="Verissimo A."/>
            <person name="Tiago I."/>
        </authorList>
    </citation>
    <scope>NUCLEOTIDE SEQUENCE [LARGE SCALE GENOMIC DNA]</scope>
    <source>
        <strain evidence="1 2">CAVE-375</strain>
    </source>
</reference>
<evidence type="ECO:0000313" key="1">
    <source>
        <dbReference type="EMBL" id="RXZ43587.1"/>
    </source>
</evidence>
<protein>
    <submittedName>
        <fullName evidence="1">Uncharacterized protein</fullName>
    </submittedName>
</protein>
<name>A0ABY0FEC3_9NEIS</name>
<accession>A0ABY0FEC3</accession>
<comment type="caution">
    <text evidence="1">The sequence shown here is derived from an EMBL/GenBank/DDBJ whole genome shotgun (WGS) entry which is preliminary data.</text>
</comment>
<dbReference type="Proteomes" id="UP000290682">
    <property type="component" value="Unassembled WGS sequence"/>
</dbReference>
<dbReference type="RefSeq" id="WP_129212948.1">
    <property type="nucleotide sequence ID" value="NZ_REGR01000008.1"/>
</dbReference>
<organism evidence="1 2">
    <name type="scientific">Crenobacter cavernae</name>
    <dbReference type="NCBI Taxonomy" id="2290923"/>
    <lineage>
        <taxon>Bacteria</taxon>
        <taxon>Pseudomonadati</taxon>
        <taxon>Pseudomonadota</taxon>
        <taxon>Betaproteobacteria</taxon>
        <taxon>Neisseriales</taxon>
        <taxon>Neisseriaceae</taxon>
        <taxon>Crenobacter</taxon>
    </lineage>
</organism>
<evidence type="ECO:0000313" key="2">
    <source>
        <dbReference type="Proteomes" id="UP000290682"/>
    </source>
</evidence>
<keyword evidence="2" id="KW-1185">Reference proteome</keyword>